<accession>A0A9N9G2L7</accession>
<keyword evidence="5" id="KW-0813">Transport</keyword>
<evidence type="ECO:0000259" key="8">
    <source>
        <dbReference type="Pfam" id="PF01794"/>
    </source>
</evidence>
<comment type="subcellular location">
    <subcellularLocation>
        <location evidence="1">Membrane</location>
        <topology evidence="1">Multi-pass membrane protein</topology>
    </subcellularLocation>
</comment>
<reference evidence="10" key="1">
    <citation type="submission" date="2021-06" db="EMBL/GenBank/DDBJ databases">
        <authorList>
            <person name="Kallberg Y."/>
            <person name="Tangrot J."/>
            <person name="Rosling A."/>
        </authorList>
    </citation>
    <scope>NUCLEOTIDE SEQUENCE</scope>
    <source>
        <strain evidence="10">CL551</strain>
    </source>
</reference>
<dbReference type="Proteomes" id="UP000789342">
    <property type="component" value="Unassembled WGS sequence"/>
</dbReference>
<dbReference type="Gene3D" id="3.40.50.80">
    <property type="entry name" value="Nucleotide-binding domain of ferredoxin-NADP reductase (FNR) module"/>
    <property type="match status" value="1"/>
</dbReference>
<dbReference type="Pfam" id="PF01794">
    <property type="entry name" value="Ferric_reduct"/>
    <property type="match status" value="1"/>
</dbReference>
<evidence type="ECO:0000256" key="2">
    <source>
        <dbReference type="ARBA" id="ARBA00022692"/>
    </source>
</evidence>
<protein>
    <submittedName>
        <fullName evidence="10">1917_t:CDS:1</fullName>
    </submittedName>
</protein>
<dbReference type="PANTHER" id="PTHR11972:SF39">
    <property type="entry name" value="FAD-BINDING FR-TYPE DOMAIN-CONTAINING PROTEIN"/>
    <property type="match status" value="1"/>
</dbReference>
<keyword evidence="11" id="KW-1185">Reference proteome</keyword>
<dbReference type="GO" id="GO:0043020">
    <property type="term" value="C:NADPH oxidase complex"/>
    <property type="evidence" value="ECO:0007669"/>
    <property type="project" value="TreeGrafter"/>
</dbReference>
<keyword evidence="3 7" id="KW-1133">Transmembrane helix</keyword>
<feature type="transmembrane region" description="Helical" evidence="7">
    <location>
        <begin position="15"/>
        <end position="34"/>
    </location>
</feature>
<dbReference type="InterPro" id="IPR000778">
    <property type="entry name" value="Cyt_b245_heavy_chain"/>
</dbReference>
<organism evidence="10 11">
    <name type="scientific">Acaulospora morrowiae</name>
    <dbReference type="NCBI Taxonomy" id="94023"/>
    <lineage>
        <taxon>Eukaryota</taxon>
        <taxon>Fungi</taxon>
        <taxon>Fungi incertae sedis</taxon>
        <taxon>Mucoromycota</taxon>
        <taxon>Glomeromycotina</taxon>
        <taxon>Glomeromycetes</taxon>
        <taxon>Diversisporales</taxon>
        <taxon>Acaulosporaceae</taxon>
        <taxon>Acaulospora</taxon>
    </lineage>
</organism>
<evidence type="ECO:0000313" key="11">
    <source>
        <dbReference type="Proteomes" id="UP000789342"/>
    </source>
</evidence>
<dbReference type="InterPro" id="IPR013130">
    <property type="entry name" value="Fe3_Rdtase_TM_dom"/>
</dbReference>
<evidence type="ECO:0000256" key="1">
    <source>
        <dbReference type="ARBA" id="ARBA00004141"/>
    </source>
</evidence>
<keyword evidence="2 7" id="KW-0812">Transmembrane</keyword>
<dbReference type="OrthoDB" id="167398at2759"/>
<dbReference type="InterPro" id="IPR013121">
    <property type="entry name" value="Fe_red_NAD-bd_6"/>
</dbReference>
<dbReference type="PANTHER" id="PTHR11972">
    <property type="entry name" value="NADPH OXIDASE"/>
    <property type="match status" value="1"/>
</dbReference>
<dbReference type="EMBL" id="CAJVPV010004417">
    <property type="protein sequence ID" value="CAG8573065.1"/>
    <property type="molecule type" value="Genomic_DNA"/>
</dbReference>
<feature type="domain" description="Ferric oxidoreductase" evidence="8">
    <location>
        <begin position="89"/>
        <end position="173"/>
    </location>
</feature>
<feature type="domain" description="Ferric reductase NAD binding" evidence="9">
    <location>
        <begin position="210"/>
        <end position="365"/>
    </location>
</feature>
<dbReference type="GO" id="GO:0016175">
    <property type="term" value="F:superoxide-generating NAD(P)H oxidase activity"/>
    <property type="evidence" value="ECO:0007669"/>
    <property type="project" value="TreeGrafter"/>
</dbReference>
<feature type="transmembrane region" description="Helical" evidence="7">
    <location>
        <begin position="54"/>
        <end position="74"/>
    </location>
</feature>
<dbReference type="SUPFAM" id="SSF52343">
    <property type="entry name" value="Ferredoxin reductase-like, C-terminal NADP-linked domain"/>
    <property type="match status" value="1"/>
</dbReference>
<comment type="caution">
    <text evidence="10">The sequence shown here is derived from an EMBL/GenBank/DDBJ whole genome shotgun (WGS) entry which is preliminary data.</text>
</comment>
<keyword evidence="6 7" id="KW-0472">Membrane</keyword>
<evidence type="ECO:0000313" key="10">
    <source>
        <dbReference type="EMBL" id="CAG8573065.1"/>
    </source>
</evidence>
<evidence type="ECO:0000256" key="3">
    <source>
        <dbReference type="ARBA" id="ARBA00022989"/>
    </source>
</evidence>
<dbReference type="Pfam" id="PF08030">
    <property type="entry name" value="NAD_binding_6"/>
    <property type="match status" value="1"/>
</dbReference>
<keyword evidence="4" id="KW-0560">Oxidoreductase</keyword>
<feature type="transmembrane region" description="Helical" evidence="7">
    <location>
        <begin position="140"/>
        <end position="158"/>
    </location>
</feature>
<evidence type="ECO:0000256" key="4">
    <source>
        <dbReference type="ARBA" id="ARBA00023002"/>
    </source>
</evidence>
<evidence type="ECO:0000256" key="7">
    <source>
        <dbReference type="SAM" id="Phobius"/>
    </source>
</evidence>
<name>A0A9N9G2L7_9GLOM</name>
<dbReference type="GO" id="GO:0042554">
    <property type="term" value="P:superoxide anion generation"/>
    <property type="evidence" value="ECO:0007669"/>
    <property type="project" value="TreeGrafter"/>
</dbReference>
<dbReference type="GO" id="GO:0006811">
    <property type="term" value="P:monoatomic ion transport"/>
    <property type="evidence" value="ECO:0007669"/>
    <property type="project" value="UniProtKB-KW"/>
</dbReference>
<dbReference type="AlphaFoldDB" id="A0A9N9G2L7"/>
<dbReference type="CDD" id="cd06186">
    <property type="entry name" value="NOX_Duox_like_FAD_NADP"/>
    <property type="match status" value="1"/>
</dbReference>
<gene>
    <name evidence="10" type="ORF">AMORRO_LOCUS6562</name>
</gene>
<sequence length="382" mass="44256">MAESFLKRELAPKRLAFWIFWFGSHIGLFIYGFFKQKDDVELNNLNVLGLSVWSSRGAGLCLAYDGALILLPMCRNIIKYLRGISFINKIIPFDENIWFHRQTAYAMLVFTLIHVFAHYVNFWRLEQLNKFQAWQLHYTTWAGLTGHFMLLMMVLMYTSAHRKMREQSFETFWNGMDVKGSFPPAEMPKLRIDGSYGAPAEDVFNNEIAILVGCGIGVTPFASILKNIWYQHKNKKPSKLRRVEFFWICRDTGSFEWFQSLLKTLEATQMEEGFLKFHIYLTSKLRESTIQNIIINDVSGSYDPLTDLSSRTHYGRPNFGYVFSQIVRAIDSGMYLPGKESDLQTNVGVYYCGPPQLAKSLKNETKAASTEGIKFHFHKEHF</sequence>
<evidence type="ECO:0000259" key="9">
    <source>
        <dbReference type="Pfam" id="PF08030"/>
    </source>
</evidence>
<evidence type="ECO:0000256" key="6">
    <source>
        <dbReference type="ARBA" id="ARBA00023136"/>
    </source>
</evidence>
<keyword evidence="5" id="KW-0406">Ion transport</keyword>
<dbReference type="GO" id="GO:0006952">
    <property type="term" value="P:defense response"/>
    <property type="evidence" value="ECO:0007669"/>
    <property type="project" value="TreeGrafter"/>
</dbReference>
<dbReference type="InterPro" id="IPR050369">
    <property type="entry name" value="RBOH/FRE"/>
</dbReference>
<dbReference type="InterPro" id="IPR039261">
    <property type="entry name" value="FNR_nucleotide-bd"/>
</dbReference>
<evidence type="ECO:0000256" key="5">
    <source>
        <dbReference type="ARBA" id="ARBA00023065"/>
    </source>
</evidence>
<feature type="transmembrane region" description="Helical" evidence="7">
    <location>
        <begin position="103"/>
        <end position="120"/>
    </location>
</feature>
<dbReference type="PRINTS" id="PR00466">
    <property type="entry name" value="GP91PHOX"/>
</dbReference>
<proteinExistence type="predicted"/>